<evidence type="ECO:0000313" key="7">
    <source>
        <dbReference type="EMBL" id="TCD63437.1"/>
    </source>
</evidence>
<feature type="domain" description="TLDc" evidence="6">
    <location>
        <begin position="361"/>
        <end position="533"/>
    </location>
</feature>
<feature type="region of interest" description="Disordered" evidence="5">
    <location>
        <begin position="255"/>
        <end position="298"/>
    </location>
</feature>
<dbReference type="GO" id="GO:0006979">
    <property type="term" value="P:response to oxidative stress"/>
    <property type="evidence" value="ECO:0007669"/>
    <property type="project" value="TreeGrafter"/>
</dbReference>
<dbReference type="AlphaFoldDB" id="A0A4V2MVT2"/>
<dbReference type="GO" id="GO:0005739">
    <property type="term" value="C:mitochondrion"/>
    <property type="evidence" value="ECO:0007669"/>
    <property type="project" value="UniProtKB-SubCell"/>
</dbReference>
<evidence type="ECO:0000256" key="2">
    <source>
        <dbReference type="ARBA" id="ARBA00009540"/>
    </source>
</evidence>
<reference evidence="7 8" key="1">
    <citation type="submission" date="2018-11" db="EMBL/GenBank/DDBJ databases">
        <title>Genome assembly of Steccherinum ochraceum LE-BIN_3174, the white-rot fungus of the Steccherinaceae family (The Residual Polyporoid clade, Polyporales, Basidiomycota).</title>
        <authorList>
            <person name="Fedorova T.V."/>
            <person name="Glazunova O.A."/>
            <person name="Landesman E.O."/>
            <person name="Moiseenko K.V."/>
            <person name="Psurtseva N.V."/>
            <person name="Savinova O.S."/>
            <person name="Shakhova N.V."/>
            <person name="Tyazhelova T.V."/>
            <person name="Vasina D.V."/>
        </authorList>
    </citation>
    <scope>NUCLEOTIDE SEQUENCE [LARGE SCALE GENOMIC DNA]</scope>
    <source>
        <strain evidence="7 8">LE-BIN_3174</strain>
    </source>
</reference>
<dbReference type="PANTHER" id="PTHR23354:SF62">
    <property type="entry name" value="MUSTARD, ISOFORM V"/>
    <property type="match status" value="1"/>
</dbReference>
<dbReference type="Pfam" id="PF07534">
    <property type="entry name" value="TLD"/>
    <property type="match status" value="1"/>
</dbReference>
<keyword evidence="8" id="KW-1185">Reference proteome</keyword>
<comment type="similarity">
    <text evidence="2">Belongs to the OXR1 family.</text>
</comment>
<evidence type="ECO:0000259" key="6">
    <source>
        <dbReference type="PROSITE" id="PS51886"/>
    </source>
</evidence>
<dbReference type="PANTHER" id="PTHR23354">
    <property type="entry name" value="NUCLEOLAR PROTEIN 7/ESTROGEN RECEPTOR COACTIVATOR-RELATED"/>
    <property type="match status" value="1"/>
</dbReference>
<dbReference type="PROSITE" id="PS51886">
    <property type="entry name" value="TLDC"/>
    <property type="match status" value="1"/>
</dbReference>
<feature type="region of interest" description="Disordered" evidence="5">
    <location>
        <begin position="24"/>
        <end position="91"/>
    </location>
</feature>
<evidence type="ECO:0000256" key="4">
    <source>
        <dbReference type="ARBA" id="ARBA00040604"/>
    </source>
</evidence>
<dbReference type="GO" id="GO:0005634">
    <property type="term" value="C:nucleus"/>
    <property type="evidence" value="ECO:0007669"/>
    <property type="project" value="TreeGrafter"/>
</dbReference>
<evidence type="ECO:0000256" key="1">
    <source>
        <dbReference type="ARBA" id="ARBA00004173"/>
    </source>
</evidence>
<dbReference type="STRING" id="92696.A0A4V2MVT2"/>
<organism evidence="7 8">
    <name type="scientific">Steccherinum ochraceum</name>
    <dbReference type="NCBI Taxonomy" id="92696"/>
    <lineage>
        <taxon>Eukaryota</taxon>
        <taxon>Fungi</taxon>
        <taxon>Dikarya</taxon>
        <taxon>Basidiomycota</taxon>
        <taxon>Agaricomycotina</taxon>
        <taxon>Agaricomycetes</taxon>
        <taxon>Polyporales</taxon>
        <taxon>Steccherinaceae</taxon>
        <taxon>Steccherinum</taxon>
    </lineage>
</organism>
<feature type="region of interest" description="Disordered" evidence="5">
    <location>
        <begin position="127"/>
        <end position="230"/>
    </location>
</feature>
<evidence type="ECO:0000256" key="3">
    <source>
        <dbReference type="ARBA" id="ARBA00023128"/>
    </source>
</evidence>
<accession>A0A4V2MVT2</accession>
<dbReference type="OrthoDB" id="26679at2759"/>
<proteinExistence type="inferred from homology"/>
<feature type="compositionally biased region" description="Basic and acidic residues" evidence="5">
    <location>
        <begin position="266"/>
        <end position="281"/>
    </location>
</feature>
<gene>
    <name evidence="7" type="primary">OXR1</name>
    <name evidence="7" type="ORF">EIP91_005408</name>
</gene>
<dbReference type="SMART" id="SM00584">
    <property type="entry name" value="TLDc"/>
    <property type="match status" value="1"/>
</dbReference>
<name>A0A4V2MVT2_9APHY</name>
<dbReference type="EMBL" id="RWJN01000298">
    <property type="protein sequence ID" value="TCD63437.1"/>
    <property type="molecule type" value="Genomic_DNA"/>
</dbReference>
<feature type="compositionally biased region" description="Polar residues" evidence="5">
    <location>
        <begin position="132"/>
        <end position="147"/>
    </location>
</feature>
<protein>
    <recommendedName>
        <fullName evidence="4">Oxidation resistance protein 1</fullName>
    </recommendedName>
</protein>
<feature type="compositionally biased region" description="Polar residues" evidence="5">
    <location>
        <begin position="289"/>
        <end position="298"/>
    </location>
</feature>
<evidence type="ECO:0000313" key="8">
    <source>
        <dbReference type="Proteomes" id="UP000292702"/>
    </source>
</evidence>
<comment type="subcellular location">
    <subcellularLocation>
        <location evidence="1">Mitochondrion</location>
    </subcellularLocation>
</comment>
<evidence type="ECO:0000256" key="5">
    <source>
        <dbReference type="SAM" id="MobiDB-lite"/>
    </source>
</evidence>
<dbReference type="InterPro" id="IPR006571">
    <property type="entry name" value="TLDc_dom"/>
</dbReference>
<feature type="compositionally biased region" description="Low complexity" evidence="5">
    <location>
        <begin position="255"/>
        <end position="265"/>
    </location>
</feature>
<sequence length="533" mass="57606">MIPPLIPLPSSRPDNDAKEDLFATLFPPSTPRASPTLGPIPDRDPQPKSLRHSRTASVDSDFGAFVSVSSTEDPLSPQLGEDGSSGPFSPLQNLEFFDRFAEDARAATERNKKGVLNELLEHEDDPLYFLHDSTTPSQPRSGVSTPIPTAPAQPSLLDLSPTAEFWNTKPLPPDDAVHGSAPPSVADDVDEPLSRHPTRQANHTEPMLMHPPLTRTPSLPPSPAKASLPEVQPAQSIFASSSFTASTFPKKWVSSLLSRSSSRRSPSIDEIDRRFTTDRHTPSPPGSVPSHSRIQSASAGVEVSTAITHGTPFAPEVYIPPSGAPGFTGDRTWNTGGFEYEKENVEKKSVRLVGRKEITTPVMTSEIADMIRPHLPALSRLPMSWSLLYSLDQHGISLNTLYTRCDSHTGGAIVIMRDSENALFGAWIGEGIHHSKGAYYGGGESFLWKLLPGAGMKVYKWSGKNDYVALCEPEYISFGGGDGHYGLYLDDTLSDGSSAPCPTFNNEPLCSAGPRQGENVTFECVGLEVWGVG</sequence>
<dbReference type="Proteomes" id="UP000292702">
    <property type="component" value="Unassembled WGS sequence"/>
</dbReference>
<keyword evidence="3" id="KW-0496">Mitochondrion</keyword>
<comment type="caution">
    <text evidence="7">The sequence shown here is derived from an EMBL/GenBank/DDBJ whole genome shotgun (WGS) entry which is preliminary data.</text>
</comment>